<name>A0AAD1TQE7_PELCU</name>
<dbReference type="Proteomes" id="UP001295444">
    <property type="component" value="Unassembled WGS sequence"/>
</dbReference>
<dbReference type="AlphaFoldDB" id="A0AAD1TQE7"/>
<dbReference type="PANTHER" id="PTHR48071">
    <property type="entry name" value="SRCR DOMAIN-CONTAINING PROTEIN"/>
    <property type="match status" value="1"/>
</dbReference>
<reference evidence="4" key="1">
    <citation type="submission" date="2022-03" db="EMBL/GenBank/DDBJ databases">
        <authorList>
            <person name="Alioto T."/>
            <person name="Alioto T."/>
            <person name="Gomez Garrido J."/>
        </authorList>
    </citation>
    <scope>NUCLEOTIDE SEQUENCE</scope>
</reference>
<dbReference type="EMBL" id="CAKOES020000708">
    <property type="protein sequence ID" value="CAH2330498.1"/>
    <property type="molecule type" value="Genomic_DNA"/>
</dbReference>
<sequence length="103" mass="11177">MAYFGEGKGPIHVDNVKCTGNERSLADCIKQDIGKHNCRHSEDAGVICDYLNKKTDVGIKGCLAWVCPAPQFQLEKNSAAALAWTEGMNKGCWHSQAGLSLPK</sequence>
<organism evidence="4 5">
    <name type="scientific">Pelobates cultripes</name>
    <name type="common">Western spadefoot toad</name>
    <dbReference type="NCBI Taxonomy" id="61616"/>
    <lineage>
        <taxon>Eukaryota</taxon>
        <taxon>Metazoa</taxon>
        <taxon>Chordata</taxon>
        <taxon>Craniata</taxon>
        <taxon>Vertebrata</taxon>
        <taxon>Euteleostomi</taxon>
        <taxon>Amphibia</taxon>
        <taxon>Batrachia</taxon>
        <taxon>Anura</taxon>
        <taxon>Pelobatoidea</taxon>
        <taxon>Pelobatidae</taxon>
        <taxon>Pelobates</taxon>
    </lineage>
</organism>
<protein>
    <submittedName>
        <fullName evidence="4">Neurotrypsin isoform X2</fullName>
    </submittedName>
</protein>
<comment type="caution">
    <text evidence="2">Lacks conserved residue(s) required for the propagation of feature annotation.</text>
</comment>
<evidence type="ECO:0000313" key="4">
    <source>
        <dbReference type="EMBL" id="CAH2330498.1"/>
    </source>
</evidence>
<dbReference type="SMART" id="SM00202">
    <property type="entry name" value="SR"/>
    <property type="match status" value="1"/>
</dbReference>
<dbReference type="Pfam" id="PF00530">
    <property type="entry name" value="SRCR"/>
    <property type="match status" value="1"/>
</dbReference>
<dbReference type="InterPro" id="IPR036772">
    <property type="entry name" value="SRCR-like_dom_sf"/>
</dbReference>
<gene>
    <name evidence="4" type="ORF">PECUL_23A032821</name>
</gene>
<dbReference type="Gene3D" id="3.10.250.10">
    <property type="entry name" value="SRCR-like domain"/>
    <property type="match status" value="1"/>
</dbReference>
<evidence type="ECO:0000256" key="1">
    <source>
        <dbReference type="ARBA" id="ARBA00023157"/>
    </source>
</evidence>
<feature type="disulfide bond" evidence="2">
    <location>
        <begin position="18"/>
        <end position="28"/>
    </location>
</feature>
<dbReference type="SUPFAM" id="SSF56487">
    <property type="entry name" value="SRCR-like"/>
    <property type="match status" value="1"/>
</dbReference>
<proteinExistence type="predicted"/>
<feature type="non-terminal residue" evidence="4">
    <location>
        <position position="103"/>
    </location>
</feature>
<dbReference type="PRINTS" id="PR00258">
    <property type="entry name" value="SPERACTRCPTR"/>
</dbReference>
<dbReference type="GO" id="GO:0016020">
    <property type="term" value="C:membrane"/>
    <property type="evidence" value="ECO:0007669"/>
    <property type="project" value="InterPro"/>
</dbReference>
<evidence type="ECO:0000313" key="5">
    <source>
        <dbReference type="Proteomes" id="UP001295444"/>
    </source>
</evidence>
<feature type="domain" description="SRCR" evidence="3">
    <location>
        <begin position="1"/>
        <end position="49"/>
    </location>
</feature>
<keyword evidence="5" id="KW-1185">Reference proteome</keyword>
<accession>A0AAD1TQE7</accession>
<dbReference type="PROSITE" id="PS50287">
    <property type="entry name" value="SRCR_2"/>
    <property type="match status" value="1"/>
</dbReference>
<evidence type="ECO:0000256" key="2">
    <source>
        <dbReference type="PROSITE-ProRule" id="PRU00196"/>
    </source>
</evidence>
<comment type="caution">
    <text evidence="4">The sequence shown here is derived from an EMBL/GenBank/DDBJ whole genome shotgun (WGS) entry which is preliminary data.</text>
</comment>
<dbReference type="PANTHER" id="PTHR48071:SF18">
    <property type="entry name" value="DELETED IN MALIGNANT BRAIN TUMORS 1 PROTEIN-RELATED"/>
    <property type="match status" value="1"/>
</dbReference>
<dbReference type="InterPro" id="IPR001190">
    <property type="entry name" value="SRCR"/>
</dbReference>
<keyword evidence="1 2" id="KW-1015">Disulfide bond</keyword>
<evidence type="ECO:0000259" key="3">
    <source>
        <dbReference type="PROSITE" id="PS50287"/>
    </source>
</evidence>